<dbReference type="PANTHER" id="PTHR35789">
    <property type="entry name" value="SPORE GERMINATION PROTEIN B3"/>
    <property type="match status" value="1"/>
</dbReference>
<sequence>MKYLYTLFILLSVIAAFFSPMDKHELNEISFSFAMGVDYADGGYELSLQLINPAAIAGKTPIPNSPYVVYKAKGKTIDTALERISVNLSRFIHLKEVEVIVISEKIAREGKIKDIAEYVMHSAQIPANANMVISQDVNASDLLMVYSPIEGFSAFEIASILKKLGRDIPRTASEIKVNDIKEGKDIVLPFIKIEGDLKIGQEKGNLETTGPAHIAYGGLALFKENQLAAFLDYRDSAYVSMLQGAESGFSIEASCPKGEDDLFIFRILSNRSREGKLEIYEDKYIYHFNLNITGDISQLKCEINLEDPEQIKLLEKQLSKTIQKNINHLLAISQEHELDLLGLGLIMREKSPGNWKKLKSYWPLRLKNAEIQVHSEITVQNIGNYKAGGG</sequence>
<dbReference type="Pfam" id="PF05504">
    <property type="entry name" value="Spore_GerAC"/>
    <property type="match status" value="1"/>
</dbReference>
<comment type="caution">
    <text evidence="10">The sequence shown here is derived from an EMBL/GenBank/DDBJ whole genome shotgun (WGS) entry which is preliminary data.</text>
</comment>
<keyword evidence="6" id="KW-0564">Palmitate</keyword>
<evidence type="ECO:0000256" key="1">
    <source>
        <dbReference type="ARBA" id="ARBA00004635"/>
    </source>
</evidence>
<dbReference type="NCBIfam" id="TIGR02887">
    <property type="entry name" value="spore_ger_x_C"/>
    <property type="match status" value="1"/>
</dbReference>
<gene>
    <name evidence="10" type="ORF">JOC95_001495</name>
</gene>
<dbReference type="EMBL" id="JAFBED010000003">
    <property type="protein sequence ID" value="MBM7619643.1"/>
    <property type="molecule type" value="Genomic_DNA"/>
</dbReference>
<feature type="domain" description="Spore germination protein N-terminal" evidence="9">
    <location>
        <begin position="22"/>
        <end position="193"/>
    </location>
</feature>
<dbReference type="InterPro" id="IPR008844">
    <property type="entry name" value="Spore_GerAC-like"/>
</dbReference>
<feature type="domain" description="Spore germination GerAC-like C-terminal" evidence="8">
    <location>
        <begin position="218"/>
        <end position="383"/>
    </location>
</feature>
<dbReference type="InterPro" id="IPR046953">
    <property type="entry name" value="Spore_GerAC-like_C"/>
</dbReference>
<keyword evidence="11" id="KW-1185">Reference proteome</keyword>
<comment type="subcellular location">
    <subcellularLocation>
        <location evidence="1">Membrane</location>
        <topology evidence="1">Lipid-anchor</topology>
    </subcellularLocation>
</comment>
<proteinExistence type="inferred from homology"/>
<reference evidence="10 11" key="1">
    <citation type="submission" date="2021-01" db="EMBL/GenBank/DDBJ databases">
        <title>Genomic Encyclopedia of Type Strains, Phase IV (KMG-IV): sequencing the most valuable type-strain genomes for metagenomic binning, comparative biology and taxonomic classification.</title>
        <authorList>
            <person name="Goeker M."/>
        </authorList>
    </citation>
    <scope>NUCLEOTIDE SEQUENCE [LARGE SCALE GENOMIC DNA]</scope>
    <source>
        <strain evidence="10 11">DSM 25879</strain>
    </source>
</reference>
<dbReference type="RefSeq" id="WP_204414814.1">
    <property type="nucleotide sequence ID" value="NZ_JAFBED010000003.1"/>
</dbReference>
<evidence type="ECO:0000313" key="10">
    <source>
        <dbReference type="EMBL" id="MBM7619643.1"/>
    </source>
</evidence>
<evidence type="ECO:0000259" key="8">
    <source>
        <dbReference type="Pfam" id="PF05504"/>
    </source>
</evidence>
<dbReference type="Gene3D" id="3.30.300.210">
    <property type="entry name" value="Nutrient germinant receptor protein C, domain 3"/>
    <property type="match status" value="1"/>
</dbReference>
<evidence type="ECO:0000256" key="6">
    <source>
        <dbReference type="ARBA" id="ARBA00023139"/>
    </source>
</evidence>
<dbReference type="Proteomes" id="UP000737402">
    <property type="component" value="Unassembled WGS sequence"/>
</dbReference>
<evidence type="ECO:0000256" key="3">
    <source>
        <dbReference type="ARBA" id="ARBA00022544"/>
    </source>
</evidence>
<evidence type="ECO:0000259" key="9">
    <source>
        <dbReference type="Pfam" id="PF25198"/>
    </source>
</evidence>
<keyword evidence="4" id="KW-0732">Signal</keyword>
<accession>A0ABS2NYS6</accession>
<organism evidence="10 11">
    <name type="scientific">Sutcliffiella tianshenii</name>
    <dbReference type="NCBI Taxonomy" id="1463404"/>
    <lineage>
        <taxon>Bacteria</taxon>
        <taxon>Bacillati</taxon>
        <taxon>Bacillota</taxon>
        <taxon>Bacilli</taxon>
        <taxon>Bacillales</taxon>
        <taxon>Bacillaceae</taxon>
        <taxon>Sutcliffiella</taxon>
    </lineage>
</organism>
<keyword evidence="3" id="KW-0309">Germination</keyword>
<dbReference type="InterPro" id="IPR057336">
    <property type="entry name" value="GerAC_N"/>
</dbReference>
<evidence type="ECO:0000256" key="7">
    <source>
        <dbReference type="ARBA" id="ARBA00023288"/>
    </source>
</evidence>
<dbReference type="PANTHER" id="PTHR35789:SF1">
    <property type="entry name" value="SPORE GERMINATION PROTEIN B3"/>
    <property type="match status" value="1"/>
</dbReference>
<keyword evidence="7" id="KW-0449">Lipoprotein</keyword>
<keyword evidence="5" id="KW-0472">Membrane</keyword>
<dbReference type="InterPro" id="IPR038501">
    <property type="entry name" value="Spore_GerAC_C_sf"/>
</dbReference>
<evidence type="ECO:0000256" key="5">
    <source>
        <dbReference type="ARBA" id="ARBA00023136"/>
    </source>
</evidence>
<evidence type="ECO:0000256" key="4">
    <source>
        <dbReference type="ARBA" id="ARBA00022729"/>
    </source>
</evidence>
<dbReference type="Pfam" id="PF25198">
    <property type="entry name" value="Spore_GerAC_N"/>
    <property type="match status" value="1"/>
</dbReference>
<evidence type="ECO:0000313" key="11">
    <source>
        <dbReference type="Proteomes" id="UP000737402"/>
    </source>
</evidence>
<name>A0ABS2NYS6_9BACI</name>
<comment type="similarity">
    <text evidence="2">Belongs to the GerABKC lipoprotein family.</text>
</comment>
<protein>
    <submittedName>
        <fullName evidence="10">Ger(X)C family germination protein</fullName>
    </submittedName>
</protein>
<evidence type="ECO:0000256" key="2">
    <source>
        <dbReference type="ARBA" id="ARBA00007886"/>
    </source>
</evidence>